<proteinExistence type="predicted"/>
<reference evidence="1 2" key="1">
    <citation type="submission" date="2023-06" db="EMBL/GenBank/DDBJ databases">
        <authorList>
            <person name="Oyuntsetseg B."/>
            <person name="Kim S.B."/>
        </authorList>
    </citation>
    <scope>NUCLEOTIDE SEQUENCE [LARGE SCALE GENOMIC DNA]</scope>
    <source>
        <strain evidence="1 2">2-15</strain>
    </source>
</reference>
<evidence type="ECO:0000313" key="1">
    <source>
        <dbReference type="EMBL" id="WIX78650.1"/>
    </source>
</evidence>
<evidence type="ECO:0000313" key="2">
    <source>
        <dbReference type="Proteomes" id="UP001236014"/>
    </source>
</evidence>
<protein>
    <submittedName>
        <fullName evidence="1">Uncharacterized protein</fullName>
    </submittedName>
</protein>
<dbReference type="Proteomes" id="UP001236014">
    <property type="component" value="Chromosome"/>
</dbReference>
<sequence length="178" mass="19494">MSWTDFYRRREILEAAVRHAQRTPGEPLALAEIPGATDVFGGEENLLLALQYKWTQVLGGHLRAELADPEDAAADGVGDQVDTVSRAWRRARSEHETLRAVLDSALTRHPSLANLHEGELRMLALTAGLAAPGEPTEEITRVGYAFDSLVRAGHHRPAAPARRRSPMGHLMRLLAPSA</sequence>
<name>A0A9Y2IE12_9PSEU</name>
<dbReference type="KEGG" id="acab:QRX50_46150"/>
<dbReference type="EMBL" id="CP127294">
    <property type="protein sequence ID" value="WIX78650.1"/>
    <property type="molecule type" value="Genomic_DNA"/>
</dbReference>
<dbReference type="AlphaFoldDB" id="A0A9Y2IE12"/>
<keyword evidence="2" id="KW-1185">Reference proteome</keyword>
<gene>
    <name evidence="1" type="ORF">QRX50_46150</name>
</gene>
<dbReference type="RefSeq" id="WP_285969357.1">
    <property type="nucleotide sequence ID" value="NZ_CP127294.1"/>
</dbReference>
<organism evidence="1 2">
    <name type="scientific">Amycolatopsis carbonis</name>
    <dbReference type="NCBI Taxonomy" id="715471"/>
    <lineage>
        <taxon>Bacteria</taxon>
        <taxon>Bacillati</taxon>
        <taxon>Actinomycetota</taxon>
        <taxon>Actinomycetes</taxon>
        <taxon>Pseudonocardiales</taxon>
        <taxon>Pseudonocardiaceae</taxon>
        <taxon>Amycolatopsis</taxon>
    </lineage>
</organism>
<accession>A0A9Y2IE12</accession>